<keyword evidence="3" id="KW-1185">Reference proteome</keyword>
<reference evidence="3" key="1">
    <citation type="journal article" date="2010" name="Science">
        <title>Signatures of adaptation to obligate biotrophy in the Hyaloperonospora arabidopsidis genome.</title>
        <authorList>
            <person name="Baxter L."/>
            <person name="Tripathy S."/>
            <person name="Ishaque N."/>
            <person name="Boot N."/>
            <person name="Cabral A."/>
            <person name="Kemen E."/>
            <person name="Thines M."/>
            <person name="Ah-Fong A."/>
            <person name="Anderson R."/>
            <person name="Badejoko W."/>
            <person name="Bittner-Eddy P."/>
            <person name="Boore J.L."/>
            <person name="Chibucos M.C."/>
            <person name="Coates M."/>
            <person name="Dehal P."/>
            <person name="Delehaunty K."/>
            <person name="Dong S."/>
            <person name="Downton P."/>
            <person name="Dumas B."/>
            <person name="Fabro G."/>
            <person name="Fronick C."/>
            <person name="Fuerstenberg S.I."/>
            <person name="Fulton L."/>
            <person name="Gaulin E."/>
            <person name="Govers F."/>
            <person name="Hughes L."/>
            <person name="Humphray S."/>
            <person name="Jiang R.H."/>
            <person name="Judelson H."/>
            <person name="Kamoun S."/>
            <person name="Kyung K."/>
            <person name="Meijer H."/>
            <person name="Minx P."/>
            <person name="Morris P."/>
            <person name="Nelson J."/>
            <person name="Phuntumart V."/>
            <person name="Qutob D."/>
            <person name="Rehmany A."/>
            <person name="Rougon-Cardoso A."/>
            <person name="Ryden P."/>
            <person name="Torto-Alalibo T."/>
            <person name="Studholme D."/>
            <person name="Wang Y."/>
            <person name="Win J."/>
            <person name="Wood J."/>
            <person name="Clifton S.W."/>
            <person name="Rogers J."/>
            <person name="Van den Ackerveken G."/>
            <person name="Jones J.D."/>
            <person name="McDowell J.M."/>
            <person name="Beynon J."/>
            <person name="Tyler B.M."/>
        </authorList>
    </citation>
    <scope>NUCLEOTIDE SEQUENCE [LARGE SCALE GENOMIC DNA]</scope>
    <source>
        <strain evidence="3">Emoy2</strain>
    </source>
</reference>
<feature type="region of interest" description="Disordered" evidence="1">
    <location>
        <begin position="1"/>
        <end position="37"/>
    </location>
</feature>
<evidence type="ECO:0000313" key="2">
    <source>
        <dbReference type="EnsemblProtists" id="HpaP807616"/>
    </source>
</evidence>
<reference evidence="2" key="2">
    <citation type="submission" date="2015-06" db="UniProtKB">
        <authorList>
            <consortium name="EnsemblProtists"/>
        </authorList>
    </citation>
    <scope>IDENTIFICATION</scope>
    <source>
        <strain evidence="2">Emoy2</strain>
    </source>
</reference>
<dbReference type="EMBL" id="JH598420">
    <property type="status" value="NOT_ANNOTATED_CDS"/>
    <property type="molecule type" value="Genomic_DNA"/>
</dbReference>
<sequence>MTYVATPLDSQKRRQPSGEEGPTDRRREHVPPVVTRTPISLCYNHSFTSPHTATKSD</sequence>
<accession>M4BMH9</accession>
<dbReference type="EnsemblProtists" id="HpaT807616">
    <property type="protein sequence ID" value="HpaP807616"/>
    <property type="gene ID" value="HpaG807616"/>
</dbReference>
<organism evidence="2 3">
    <name type="scientific">Hyaloperonospora arabidopsidis (strain Emoy2)</name>
    <name type="common">Downy mildew agent</name>
    <name type="synonym">Peronospora arabidopsidis</name>
    <dbReference type="NCBI Taxonomy" id="559515"/>
    <lineage>
        <taxon>Eukaryota</taxon>
        <taxon>Sar</taxon>
        <taxon>Stramenopiles</taxon>
        <taxon>Oomycota</taxon>
        <taxon>Peronosporomycetes</taxon>
        <taxon>Peronosporales</taxon>
        <taxon>Peronosporaceae</taxon>
        <taxon>Hyaloperonospora</taxon>
    </lineage>
</organism>
<dbReference type="InParanoid" id="M4BMH9"/>
<dbReference type="VEuPathDB" id="FungiDB:HpaG807616"/>
<evidence type="ECO:0000313" key="3">
    <source>
        <dbReference type="Proteomes" id="UP000011713"/>
    </source>
</evidence>
<dbReference type="AlphaFoldDB" id="M4BMH9"/>
<name>M4BMH9_HYAAE</name>
<evidence type="ECO:0000256" key="1">
    <source>
        <dbReference type="SAM" id="MobiDB-lite"/>
    </source>
</evidence>
<protein>
    <submittedName>
        <fullName evidence="2">Uncharacterized protein</fullName>
    </submittedName>
</protein>
<proteinExistence type="predicted"/>
<dbReference type="HOGENOM" id="CLU_3000531_0_0_1"/>
<dbReference type="Proteomes" id="UP000011713">
    <property type="component" value="Unassembled WGS sequence"/>
</dbReference>